<name>A0ACC0F974_9ERIC</name>
<accession>A0ACC0F974</accession>
<dbReference type="EMBL" id="CM045772">
    <property type="protein sequence ID" value="KAI7985209.1"/>
    <property type="molecule type" value="Genomic_DNA"/>
</dbReference>
<sequence length="490" mass="54228">MEDEWKVVRRHRRTNLASNGIRTLPMVTMFVDNLPDSMDKEWLLQLCSAAGKVQDVFISKKLSKRSKRRFGFVRFRSKEEADRAVEAVNGVTVRDCRLFAKMAAFCKEGQGLREVVKSNGTGRIRNDDPYGAYRGTIGQSQGRNVSYQTFADVVTGCNKDCHKALSPSVKADEYGNEWLRRSVVGKTYTFCSVKAVEDILKNVGVLNLQVREIGGKSMRHELGRLVWLNCYGVPINFWNAITFSNIGKAWGEIVQLEDETLKGMSFVVGRVLIFTKCFEMINQTMTVEFKGISYPIRVIEEVVGRNFCSSSNIDPSSSSIIPESVAGSKQEDERQNEVGEVEGDLEPEAELDPRVDGDMEGDLVTTAELVTRHQSVGGDEGGPIEAGKLVVGETNLDLGKEKQQMVALEVEQLSMRIATAQKVVEEVNCLEGLKDGMDLICSAHLGSKNWPLVPLDSCMGLGPNCSSLPNQSSPEEIESHSEELPKILGS</sequence>
<proteinExistence type="predicted"/>
<keyword evidence="2" id="KW-1185">Reference proteome</keyword>
<evidence type="ECO:0000313" key="2">
    <source>
        <dbReference type="Proteomes" id="UP001060215"/>
    </source>
</evidence>
<gene>
    <name evidence="1" type="ORF">LOK49_LG14G00943</name>
</gene>
<reference evidence="1 2" key="1">
    <citation type="journal article" date="2022" name="Plant J.">
        <title>Chromosome-level genome of Camellia lanceoleosa provides a valuable resource for understanding genome evolution and self-incompatibility.</title>
        <authorList>
            <person name="Gong W."/>
            <person name="Xiao S."/>
            <person name="Wang L."/>
            <person name="Liao Z."/>
            <person name="Chang Y."/>
            <person name="Mo W."/>
            <person name="Hu G."/>
            <person name="Li W."/>
            <person name="Zhao G."/>
            <person name="Zhu H."/>
            <person name="Hu X."/>
            <person name="Ji K."/>
            <person name="Xiang X."/>
            <person name="Song Q."/>
            <person name="Yuan D."/>
            <person name="Jin S."/>
            <person name="Zhang L."/>
        </authorList>
    </citation>
    <scope>NUCLEOTIDE SEQUENCE [LARGE SCALE GENOMIC DNA]</scope>
    <source>
        <strain evidence="1">SQ_2022a</strain>
    </source>
</reference>
<dbReference type="Proteomes" id="UP001060215">
    <property type="component" value="Chromosome 15"/>
</dbReference>
<evidence type="ECO:0000313" key="1">
    <source>
        <dbReference type="EMBL" id="KAI7985209.1"/>
    </source>
</evidence>
<protein>
    <submittedName>
        <fullName evidence="1">Polyadenylate-binding protein 1-like</fullName>
    </submittedName>
</protein>
<comment type="caution">
    <text evidence="1">The sequence shown here is derived from an EMBL/GenBank/DDBJ whole genome shotgun (WGS) entry which is preliminary data.</text>
</comment>
<organism evidence="1 2">
    <name type="scientific">Camellia lanceoleosa</name>
    <dbReference type="NCBI Taxonomy" id="1840588"/>
    <lineage>
        <taxon>Eukaryota</taxon>
        <taxon>Viridiplantae</taxon>
        <taxon>Streptophyta</taxon>
        <taxon>Embryophyta</taxon>
        <taxon>Tracheophyta</taxon>
        <taxon>Spermatophyta</taxon>
        <taxon>Magnoliopsida</taxon>
        <taxon>eudicotyledons</taxon>
        <taxon>Gunneridae</taxon>
        <taxon>Pentapetalae</taxon>
        <taxon>asterids</taxon>
        <taxon>Ericales</taxon>
        <taxon>Theaceae</taxon>
        <taxon>Camellia</taxon>
    </lineage>
</organism>